<sequence length="164" mass="17690">MENHKWIGGVSAALALILTAGSAMAQATGSQSFPIDPYASTTDQTFTDPYQVNPYDGETADGFSSDPFESNADQAQNGDGAQDQNQGLHDIGTTAETGIGEVGQRQTAAAVSGQNPRNRISNRVQNRVQNRFRNRIDRHYDATANATSPFKDASQRIEDARGQR</sequence>
<feature type="compositionally biased region" description="Polar residues" evidence="1">
    <location>
        <begin position="104"/>
        <end position="116"/>
    </location>
</feature>
<reference evidence="3 4" key="1">
    <citation type="submission" date="2019-03" db="EMBL/GenBank/DDBJ databases">
        <title>Genomic Encyclopedia of Type Strains, Phase IV (KMG-IV): sequencing the most valuable type-strain genomes for metagenomic binning, comparative biology and taxonomic classification.</title>
        <authorList>
            <person name="Goeker M."/>
        </authorList>
    </citation>
    <scope>NUCLEOTIDE SEQUENCE [LARGE SCALE GENOMIC DNA]</scope>
    <source>
        <strain evidence="3 4">DSM 25059</strain>
    </source>
</reference>
<dbReference type="AlphaFoldDB" id="A0A4R6FE84"/>
<keyword evidence="2" id="KW-0732">Signal</keyword>
<accession>A0A4R6FE84</accession>
<gene>
    <name evidence="3" type="ORF">EV664_1121</name>
</gene>
<name>A0A4R6FE84_9SPHN</name>
<feature type="region of interest" description="Disordered" evidence="1">
    <location>
        <begin position="35"/>
        <end position="164"/>
    </location>
</feature>
<feature type="compositionally biased region" description="Basic and acidic residues" evidence="1">
    <location>
        <begin position="153"/>
        <end position="164"/>
    </location>
</feature>
<comment type="caution">
    <text evidence="3">The sequence shown here is derived from an EMBL/GenBank/DDBJ whole genome shotgun (WGS) entry which is preliminary data.</text>
</comment>
<evidence type="ECO:0000256" key="1">
    <source>
        <dbReference type="SAM" id="MobiDB-lite"/>
    </source>
</evidence>
<dbReference type="RefSeq" id="WP_133496490.1">
    <property type="nucleotide sequence ID" value="NZ_BMLU01000020.1"/>
</dbReference>
<evidence type="ECO:0008006" key="5">
    <source>
        <dbReference type="Google" id="ProtNLM"/>
    </source>
</evidence>
<evidence type="ECO:0000313" key="3">
    <source>
        <dbReference type="EMBL" id="TDN79522.1"/>
    </source>
</evidence>
<feature type="compositionally biased region" description="Low complexity" evidence="1">
    <location>
        <begin position="117"/>
        <end position="131"/>
    </location>
</feature>
<dbReference type="OrthoDB" id="7582886at2"/>
<feature type="signal peptide" evidence="2">
    <location>
        <begin position="1"/>
        <end position="25"/>
    </location>
</feature>
<dbReference type="Proteomes" id="UP000295493">
    <property type="component" value="Unassembled WGS sequence"/>
</dbReference>
<dbReference type="EMBL" id="SNWD01000012">
    <property type="protein sequence ID" value="TDN79522.1"/>
    <property type="molecule type" value="Genomic_DNA"/>
</dbReference>
<keyword evidence="4" id="KW-1185">Reference proteome</keyword>
<protein>
    <recommendedName>
        <fullName evidence="5">Hydroxyquinol 1,2-dioxygenase</fullName>
    </recommendedName>
</protein>
<evidence type="ECO:0000256" key="2">
    <source>
        <dbReference type="SAM" id="SignalP"/>
    </source>
</evidence>
<feature type="chain" id="PRO_5020671578" description="Hydroxyquinol 1,2-dioxygenase" evidence="2">
    <location>
        <begin position="26"/>
        <end position="164"/>
    </location>
</feature>
<feature type="compositionally biased region" description="Polar residues" evidence="1">
    <location>
        <begin position="35"/>
        <end position="50"/>
    </location>
</feature>
<evidence type="ECO:0000313" key="4">
    <source>
        <dbReference type="Proteomes" id="UP000295493"/>
    </source>
</evidence>
<organism evidence="3 4">
    <name type="scientific">Stakelama pacifica</name>
    <dbReference type="NCBI Taxonomy" id="517720"/>
    <lineage>
        <taxon>Bacteria</taxon>
        <taxon>Pseudomonadati</taxon>
        <taxon>Pseudomonadota</taxon>
        <taxon>Alphaproteobacteria</taxon>
        <taxon>Sphingomonadales</taxon>
        <taxon>Sphingomonadaceae</taxon>
        <taxon>Stakelama</taxon>
    </lineage>
</organism>
<feature type="compositionally biased region" description="Low complexity" evidence="1">
    <location>
        <begin position="71"/>
        <end position="87"/>
    </location>
</feature>
<proteinExistence type="predicted"/>